<sequence>MGGSVFTSGANALYTPRMPPVVYTAVRDRCHAILFGLFALVATPVEGPGKADFGDVDILMTLPHNEKTETSSLLHDAAMRLGAVRTSVVAHEGKASLAMPWPVDFLSQAPQDPESGDAHIQVDLTISPSIPRFHWALFKHAHGDLWNILGSAVLRPLGLTVDERALWLRVPEIEKAHRNRAKIFLTDEPAAVLHFLGLSVLDTDDFEGGSLWEKPFSSTTSLFAYATTSRFFLLPDYTTESENAASGVTTDLSALKANDRRRLLYRPLFRQWATEYVPALTTANFRGPQPPATRESVRDAAYAYFPGTEAQYEAARTSWLRERHLLAIRTAAKESVPAELPSQYRGLVCSAVRKHLELVMDNNDGDNNAAEDSAAKWTVDGVKAHVAANWTAISEAVFPVEHAQYRASQEAKSA</sequence>
<evidence type="ECO:0000313" key="2">
    <source>
        <dbReference type="Proteomes" id="UP001642482"/>
    </source>
</evidence>
<comment type="caution">
    <text evidence="1">The sequence shown here is derived from an EMBL/GenBank/DDBJ whole genome shotgun (WGS) entry which is preliminary data.</text>
</comment>
<name>A0ABP0B9U7_9PEZI</name>
<accession>A0ABP0B9U7</accession>
<dbReference type="EMBL" id="CAWUHD010000020">
    <property type="protein sequence ID" value="CAK7216334.1"/>
    <property type="molecule type" value="Genomic_DNA"/>
</dbReference>
<proteinExistence type="predicted"/>
<evidence type="ECO:0008006" key="3">
    <source>
        <dbReference type="Google" id="ProtNLM"/>
    </source>
</evidence>
<keyword evidence="2" id="KW-1185">Reference proteome</keyword>
<reference evidence="1 2" key="1">
    <citation type="submission" date="2024-01" db="EMBL/GenBank/DDBJ databases">
        <authorList>
            <person name="Allen C."/>
            <person name="Tagirdzhanova G."/>
        </authorList>
    </citation>
    <scope>NUCLEOTIDE SEQUENCE [LARGE SCALE GENOMIC DNA]</scope>
</reference>
<evidence type="ECO:0000313" key="1">
    <source>
        <dbReference type="EMBL" id="CAK7216334.1"/>
    </source>
</evidence>
<gene>
    <name evidence="1" type="ORF">SEUCBS140593_002834</name>
</gene>
<dbReference type="Proteomes" id="UP001642482">
    <property type="component" value="Unassembled WGS sequence"/>
</dbReference>
<protein>
    <recommendedName>
        <fullName evidence="3">Nucleotidyltransferase</fullName>
    </recommendedName>
</protein>
<organism evidence="1 2">
    <name type="scientific">Sporothrix eucalyptigena</name>
    <dbReference type="NCBI Taxonomy" id="1812306"/>
    <lineage>
        <taxon>Eukaryota</taxon>
        <taxon>Fungi</taxon>
        <taxon>Dikarya</taxon>
        <taxon>Ascomycota</taxon>
        <taxon>Pezizomycotina</taxon>
        <taxon>Sordariomycetes</taxon>
        <taxon>Sordariomycetidae</taxon>
        <taxon>Ophiostomatales</taxon>
        <taxon>Ophiostomataceae</taxon>
        <taxon>Sporothrix</taxon>
    </lineage>
</organism>